<evidence type="ECO:0000313" key="2">
    <source>
        <dbReference type="Proteomes" id="UP000070248"/>
    </source>
</evidence>
<keyword evidence="2" id="KW-1185">Reference proteome</keyword>
<evidence type="ECO:0000313" key="1">
    <source>
        <dbReference type="EMBL" id="KXB08954.1"/>
    </source>
</evidence>
<comment type="caution">
    <text evidence="1">The sequence shown here is derived from an EMBL/GenBank/DDBJ whole genome shotgun (WGS) entry which is preliminary data.</text>
</comment>
<proteinExistence type="predicted"/>
<name>A0A133VR86_9EURY</name>
<dbReference type="EMBL" id="LHYL01000001">
    <property type="protein sequence ID" value="KXB08954.1"/>
    <property type="molecule type" value="Genomic_DNA"/>
</dbReference>
<accession>A0A133VR86</accession>
<dbReference type="Proteomes" id="UP000070248">
    <property type="component" value="Unassembled WGS sequence"/>
</dbReference>
<protein>
    <submittedName>
        <fullName evidence="1">Uncharacterized protein</fullName>
    </submittedName>
</protein>
<dbReference type="AlphaFoldDB" id="A0A133VR86"/>
<gene>
    <name evidence="1" type="ORF">AKJ59_00020</name>
</gene>
<sequence length="74" mass="9290">MFPIWFQHIHHDTFWFYFASIHIRIFYRLDHEETRCISVPKYKRCFSYTINIMLPMFSSQSFSRLLIDFQPLFF</sequence>
<organism evidence="1 2">
    <name type="scientific">candidate division MSBL1 archaeon SCGC-AAA385M02</name>
    <dbReference type="NCBI Taxonomy" id="1698287"/>
    <lineage>
        <taxon>Archaea</taxon>
        <taxon>Methanobacteriati</taxon>
        <taxon>Methanobacteriota</taxon>
        <taxon>candidate division MSBL1</taxon>
    </lineage>
</organism>
<reference evidence="1 2" key="1">
    <citation type="journal article" date="2016" name="Sci. Rep.">
        <title>Metabolic traits of an uncultured archaeal lineage -MSBL1- from brine pools of the Red Sea.</title>
        <authorList>
            <person name="Mwirichia R."/>
            <person name="Alam I."/>
            <person name="Rashid M."/>
            <person name="Vinu M."/>
            <person name="Ba-Alawi W."/>
            <person name="Anthony Kamau A."/>
            <person name="Kamanda Ngugi D."/>
            <person name="Goker M."/>
            <person name="Klenk H.P."/>
            <person name="Bajic V."/>
            <person name="Stingl U."/>
        </authorList>
    </citation>
    <scope>NUCLEOTIDE SEQUENCE [LARGE SCALE GENOMIC DNA]</scope>
    <source>
        <strain evidence="1">SCGC-AAA385M02</strain>
    </source>
</reference>